<dbReference type="Proteomes" id="UP000199476">
    <property type="component" value="Unassembled WGS sequence"/>
</dbReference>
<evidence type="ECO:0000313" key="2">
    <source>
        <dbReference type="Proteomes" id="UP000199476"/>
    </source>
</evidence>
<dbReference type="EMBL" id="FNGO01000045">
    <property type="protein sequence ID" value="SDM50261.1"/>
    <property type="molecule type" value="Genomic_DNA"/>
</dbReference>
<evidence type="ECO:0000313" key="1">
    <source>
        <dbReference type="EMBL" id="SDM50261.1"/>
    </source>
</evidence>
<dbReference type="RefSeq" id="WP_089762395.1">
    <property type="nucleotide sequence ID" value="NZ_FNGO01000045.1"/>
</dbReference>
<dbReference type="AlphaFoldDB" id="A0A1G9TRL3"/>
<accession>A0A1G9TRL3</accession>
<reference evidence="1 2" key="1">
    <citation type="submission" date="2016-10" db="EMBL/GenBank/DDBJ databases">
        <authorList>
            <person name="de Groot N.N."/>
        </authorList>
    </citation>
    <scope>NUCLEOTIDE SEQUENCE [LARGE SCALE GENOMIC DNA]</scope>
    <source>
        <strain evidence="1 2">SLAS-1</strain>
    </source>
</reference>
<name>A0A1G9TRL3_9FIRM</name>
<sequence length="66" mass="7573">MFDIDKTIEKLEKSNIVANYRIEKAAEIANWRCYGRPGKSIGYNSGIFNLIQSVEVDKMQIFLAKC</sequence>
<gene>
    <name evidence="1" type="ORF">SAMN04488692_1457</name>
</gene>
<organism evidence="1 2">
    <name type="scientific">Halarsenatibacter silvermanii</name>
    <dbReference type="NCBI Taxonomy" id="321763"/>
    <lineage>
        <taxon>Bacteria</taxon>
        <taxon>Bacillati</taxon>
        <taxon>Bacillota</taxon>
        <taxon>Clostridia</taxon>
        <taxon>Halanaerobiales</taxon>
        <taxon>Halarsenatibacteraceae</taxon>
        <taxon>Halarsenatibacter</taxon>
    </lineage>
</organism>
<proteinExistence type="predicted"/>
<keyword evidence="2" id="KW-1185">Reference proteome</keyword>
<protein>
    <submittedName>
        <fullName evidence="1">Uncharacterized protein</fullName>
    </submittedName>
</protein>